<evidence type="ECO:0000313" key="3">
    <source>
        <dbReference type="Proteomes" id="UP000552644"/>
    </source>
</evidence>
<gene>
    <name evidence="2" type="ORF">FHS44_004832</name>
</gene>
<comment type="caution">
    <text evidence="2">The sequence shown here is derived from an EMBL/GenBank/DDBJ whole genome shotgun (WGS) entry which is preliminary data.</text>
</comment>
<keyword evidence="1" id="KW-1133">Transmembrane helix</keyword>
<dbReference type="RefSeq" id="WP_184718245.1">
    <property type="nucleotide sequence ID" value="NZ_JACHJP010000005.1"/>
</dbReference>
<reference evidence="2 3" key="1">
    <citation type="submission" date="2020-08" db="EMBL/GenBank/DDBJ databases">
        <title>Genomic Encyclopedia of Type Strains, Phase III (KMG-III): the genomes of soil and plant-associated and newly described type strains.</title>
        <authorList>
            <person name="Whitman W."/>
        </authorList>
    </citation>
    <scope>NUCLEOTIDE SEQUENCE [LARGE SCALE GENOMIC DNA]</scope>
    <source>
        <strain evidence="2 3">CECT 8840</strain>
    </source>
</reference>
<organism evidence="2 3">
    <name type="scientific">Streptosporangium saharense</name>
    <dbReference type="NCBI Taxonomy" id="1706840"/>
    <lineage>
        <taxon>Bacteria</taxon>
        <taxon>Bacillati</taxon>
        <taxon>Actinomycetota</taxon>
        <taxon>Actinomycetes</taxon>
        <taxon>Streptosporangiales</taxon>
        <taxon>Streptosporangiaceae</taxon>
        <taxon>Streptosporangium</taxon>
    </lineage>
</organism>
<dbReference type="AlphaFoldDB" id="A0A7W7VP90"/>
<feature type="transmembrane region" description="Helical" evidence="1">
    <location>
        <begin position="67"/>
        <end position="87"/>
    </location>
</feature>
<evidence type="ECO:0000256" key="1">
    <source>
        <dbReference type="SAM" id="Phobius"/>
    </source>
</evidence>
<keyword evidence="1" id="KW-0472">Membrane</keyword>
<accession>A0A7W7VP90</accession>
<dbReference type="Proteomes" id="UP000552644">
    <property type="component" value="Unassembled WGS sequence"/>
</dbReference>
<feature type="transmembrane region" description="Helical" evidence="1">
    <location>
        <begin position="172"/>
        <end position="191"/>
    </location>
</feature>
<feature type="transmembrane region" description="Helical" evidence="1">
    <location>
        <begin position="99"/>
        <end position="121"/>
    </location>
</feature>
<name>A0A7W7VP90_9ACTN</name>
<keyword evidence="1" id="KW-0812">Transmembrane</keyword>
<evidence type="ECO:0000313" key="2">
    <source>
        <dbReference type="EMBL" id="MBB4917712.1"/>
    </source>
</evidence>
<feature type="transmembrane region" description="Helical" evidence="1">
    <location>
        <begin position="141"/>
        <end position="160"/>
    </location>
</feature>
<keyword evidence="3" id="KW-1185">Reference proteome</keyword>
<sequence>MSKRSTVLWAAATLTAAAPSAWFWIVATLSNESGGSYSSLIVTMGGICPGFELDLRLQILLIPLRDLLLMEYGAAPLIALSWAGVLLAQRIGRPWLGRILPSLTVALLVVSNLTSPLLFVLDTARDPACAGNWGPLEITAWSNAMGLYSLVPAVLVLLALRTPGARRGRLARVGVSLVLAAPVLLCVTASAPAGKVSASRDLDCFAPEEAAPSKLNERDRRFLCAIRNGLTREGAPELARMPDRELLAYGDQLCALAVRNGGDLRAPELERAMGRIQDTSTLTGALAGRCPVVAQAIAEEEQRMKAANDAYVATAKRRCAAHPRHRPKIKPVRQAAATMWTEFWYINAWDEGNEGGSTGKMVANLVGSSPGALDVWAADEIGHACVTGEAYRRRPPVETRGWDQVVEVSYRTTKGTLSFVDGRGESMPNLAAMGPGDYRVRVHIRDRKTVQEHYDAPDATIQLLIMVFPGKEKKPVIYRNYP</sequence>
<protein>
    <submittedName>
        <fullName evidence="2">Uncharacterized protein</fullName>
    </submittedName>
</protein>
<proteinExistence type="predicted"/>
<dbReference type="EMBL" id="JACHJP010000005">
    <property type="protein sequence ID" value="MBB4917712.1"/>
    <property type="molecule type" value="Genomic_DNA"/>
</dbReference>